<sequence>MEDRSLLTKAAIRLNSPAITVAHTICASFLALSPGLFRLLPRTPSKSRQAPCAGKQVPPPTVPTSSDGIVQVMYKSSLLSPRHAIRVEQLLDVTFWAGSWPVARNTAVTMLAA</sequence>
<keyword evidence="2" id="KW-1185">Reference proteome</keyword>
<dbReference type="AlphaFoldDB" id="A0A1A9ZMB7"/>
<dbReference type="EnsemblMetazoa" id="GPAI019043-RA">
    <property type="protein sequence ID" value="GPAI019043-PA"/>
    <property type="gene ID" value="GPAI019043"/>
</dbReference>
<dbReference type="Proteomes" id="UP000092445">
    <property type="component" value="Unassembled WGS sequence"/>
</dbReference>
<protein>
    <submittedName>
        <fullName evidence="1">Uncharacterized protein</fullName>
    </submittedName>
</protein>
<reference evidence="1" key="2">
    <citation type="submission" date="2020-05" db="UniProtKB">
        <authorList>
            <consortium name="EnsemblMetazoa"/>
        </authorList>
    </citation>
    <scope>IDENTIFICATION</scope>
    <source>
        <strain evidence="1">IAEA</strain>
    </source>
</reference>
<organism evidence="1 2">
    <name type="scientific">Glossina pallidipes</name>
    <name type="common">Tsetse fly</name>
    <dbReference type="NCBI Taxonomy" id="7398"/>
    <lineage>
        <taxon>Eukaryota</taxon>
        <taxon>Metazoa</taxon>
        <taxon>Ecdysozoa</taxon>
        <taxon>Arthropoda</taxon>
        <taxon>Hexapoda</taxon>
        <taxon>Insecta</taxon>
        <taxon>Pterygota</taxon>
        <taxon>Neoptera</taxon>
        <taxon>Endopterygota</taxon>
        <taxon>Diptera</taxon>
        <taxon>Brachycera</taxon>
        <taxon>Muscomorpha</taxon>
        <taxon>Hippoboscoidea</taxon>
        <taxon>Glossinidae</taxon>
        <taxon>Glossina</taxon>
    </lineage>
</organism>
<evidence type="ECO:0000313" key="1">
    <source>
        <dbReference type="EnsemblMetazoa" id="GPAI019043-PA"/>
    </source>
</evidence>
<dbReference type="VEuPathDB" id="VectorBase:GPAI019043"/>
<evidence type="ECO:0000313" key="2">
    <source>
        <dbReference type="Proteomes" id="UP000092445"/>
    </source>
</evidence>
<proteinExistence type="predicted"/>
<reference evidence="2" key="1">
    <citation type="submission" date="2014-03" db="EMBL/GenBank/DDBJ databases">
        <authorList>
            <person name="Aksoy S."/>
            <person name="Warren W."/>
            <person name="Wilson R.K."/>
        </authorList>
    </citation>
    <scope>NUCLEOTIDE SEQUENCE [LARGE SCALE GENOMIC DNA]</scope>
    <source>
        <strain evidence="2">IAEA</strain>
    </source>
</reference>
<name>A0A1A9ZMB7_GLOPL</name>
<accession>A0A1A9ZMB7</accession>